<keyword evidence="1" id="KW-1133">Transmembrane helix</keyword>
<evidence type="ECO:0000313" key="2">
    <source>
        <dbReference type="EMBL" id="KAL0631187.1"/>
    </source>
</evidence>
<keyword evidence="1" id="KW-0812">Transmembrane</keyword>
<protein>
    <submittedName>
        <fullName evidence="2">Uncharacterized protein</fullName>
    </submittedName>
</protein>
<comment type="caution">
    <text evidence="2">The sequence shown here is derived from an EMBL/GenBank/DDBJ whole genome shotgun (WGS) entry which is preliminary data.</text>
</comment>
<feature type="transmembrane region" description="Helical" evidence="1">
    <location>
        <begin position="105"/>
        <end position="129"/>
    </location>
</feature>
<feature type="transmembrane region" description="Helical" evidence="1">
    <location>
        <begin position="172"/>
        <end position="193"/>
    </location>
</feature>
<reference evidence="2 3" key="1">
    <citation type="submission" date="2024-02" db="EMBL/GenBank/DDBJ databases">
        <title>Discinaceae phylogenomics.</title>
        <authorList>
            <person name="Dirks A.C."/>
            <person name="James T.Y."/>
        </authorList>
    </citation>
    <scope>NUCLEOTIDE SEQUENCE [LARGE SCALE GENOMIC DNA]</scope>
    <source>
        <strain evidence="2 3">ACD0624</strain>
    </source>
</reference>
<organism evidence="2 3">
    <name type="scientific">Discina gigas</name>
    <dbReference type="NCBI Taxonomy" id="1032678"/>
    <lineage>
        <taxon>Eukaryota</taxon>
        <taxon>Fungi</taxon>
        <taxon>Dikarya</taxon>
        <taxon>Ascomycota</taxon>
        <taxon>Pezizomycotina</taxon>
        <taxon>Pezizomycetes</taxon>
        <taxon>Pezizales</taxon>
        <taxon>Discinaceae</taxon>
        <taxon>Discina</taxon>
    </lineage>
</organism>
<keyword evidence="3" id="KW-1185">Reference proteome</keyword>
<evidence type="ECO:0000313" key="3">
    <source>
        <dbReference type="Proteomes" id="UP001447188"/>
    </source>
</evidence>
<dbReference type="PANTHER" id="PTHR35041">
    <property type="entry name" value="MEDIATOR OF RNA POLYMERASE II TRANSCRIPTION SUBUNIT 1"/>
    <property type="match status" value="1"/>
</dbReference>
<feature type="transmembrane region" description="Helical" evidence="1">
    <location>
        <begin position="63"/>
        <end position="84"/>
    </location>
</feature>
<gene>
    <name evidence="2" type="ORF">Q9L58_009954</name>
</gene>
<proteinExistence type="predicted"/>
<accession>A0ABR3G5F7</accession>
<keyword evidence="1" id="KW-0472">Membrane</keyword>
<sequence>MSDIHYPTSQSLFPPALAVPKSLHDTYETRLETPVTKNGFFRTWFATSANLQPTPGTAVKWGIHWVTPVTIISMFLLGTMSAIGHHVFYSELHDTLAGNESRQRWVFWIGSSMGFFTKVSLSAVVGMSRTQWVWLTLRKKWMTLGGIDALFGISSDPTFIRNRNMLRRAKAATVMAILMWMYPLAAILTPGTISVETVPHIDTVPCGVRSLLFEIDPNPTARRLSDDSVGANVIVLNTGAWSTDKQPPEANTPTLLITVERVLIRSAYNGIIARPSDLKPDTISNDSSLAQNCGQNCTYTVKFFGPAIICPVYTSWGRGKIPWDSAVDFLGGSGYRGLGPFGNGSFLVGMGSDEFAYAVLCQKSIALYTVQQTIENRHFLEPVITRVEQSQYPVPESSPKYPETKYLAITSLFAVLIKTLSGEMKAGASIETNMVLTPLLDDVMRNPFSLGTSIEIMAQKMIVSLLSFEETSTDGSIYILDATAIQKTACTTSTYRGIYVYSAMTLLFVYGLAVASALLMAVAGFFALGENGMASGSNVSTIIRTTRNTTLDESIVGGSCLGGCPVPEELEKLELQFGLLRGGVGTSGGVRGRRSSFAFGVKGQIDPINKAPQA</sequence>
<evidence type="ECO:0000256" key="1">
    <source>
        <dbReference type="SAM" id="Phobius"/>
    </source>
</evidence>
<feature type="transmembrane region" description="Helical" evidence="1">
    <location>
        <begin position="498"/>
        <end position="528"/>
    </location>
</feature>
<name>A0ABR3G5F7_9PEZI</name>
<dbReference type="EMBL" id="JBBBZM010000284">
    <property type="protein sequence ID" value="KAL0631187.1"/>
    <property type="molecule type" value="Genomic_DNA"/>
</dbReference>
<dbReference type="Proteomes" id="UP001447188">
    <property type="component" value="Unassembled WGS sequence"/>
</dbReference>
<dbReference type="PANTHER" id="PTHR35041:SF3">
    <property type="entry name" value="FORMYLMETHIONINE DEFORMYLASE-LIKE PROTEIN"/>
    <property type="match status" value="1"/>
</dbReference>